<protein>
    <submittedName>
        <fullName evidence="2">Uncharacterized protein</fullName>
    </submittedName>
</protein>
<reference evidence="2 3" key="2">
    <citation type="submission" date="2014-03" db="EMBL/GenBank/DDBJ databases">
        <title>The Genome Sequence of Anncaliia algerae insect isolate PRA339.</title>
        <authorList>
            <consortium name="The Broad Institute Genome Sequencing Platform"/>
            <consortium name="The Broad Institute Genome Sequencing Center for Infectious Disease"/>
            <person name="Cuomo C."/>
            <person name="Becnel J."/>
            <person name="Sanscrainte N."/>
            <person name="Walker B."/>
            <person name="Young S.K."/>
            <person name="Zeng Q."/>
            <person name="Gargeya S."/>
            <person name="Fitzgerald M."/>
            <person name="Haas B."/>
            <person name="Abouelleil A."/>
            <person name="Alvarado L."/>
            <person name="Arachchi H.M."/>
            <person name="Berlin A.M."/>
            <person name="Chapman S.B."/>
            <person name="Dewar J."/>
            <person name="Goldberg J."/>
            <person name="Griggs A."/>
            <person name="Gujja S."/>
            <person name="Hansen M."/>
            <person name="Howarth C."/>
            <person name="Imamovic A."/>
            <person name="Larimer J."/>
            <person name="McCowan C."/>
            <person name="Murphy C."/>
            <person name="Neiman D."/>
            <person name="Pearson M."/>
            <person name="Priest M."/>
            <person name="Roberts A."/>
            <person name="Saif S."/>
            <person name="Shea T."/>
            <person name="Sisk P."/>
            <person name="Sykes S."/>
            <person name="Wortman J."/>
            <person name="Nusbaum C."/>
            <person name="Birren B."/>
        </authorList>
    </citation>
    <scope>NUCLEOTIDE SEQUENCE [LARGE SCALE GENOMIC DNA]</scope>
    <source>
        <strain evidence="2 3">PRA339</strain>
    </source>
</reference>
<name>A0A059EWE5_9MICR</name>
<dbReference type="Proteomes" id="UP000030655">
    <property type="component" value="Unassembled WGS sequence"/>
</dbReference>
<accession>A0A059EWE5</accession>
<evidence type="ECO:0000313" key="2">
    <source>
        <dbReference type="EMBL" id="KCZ79192.1"/>
    </source>
</evidence>
<feature type="compositionally biased region" description="Polar residues" evidence="1">
    <location>
        <begin position="40"/>
        <end position="50"/>
    </location>
</feature>
<dbReference type="AlphaFoldDB" id="A0A059EWE5"/>
<dbReference type="EMBL" id="KK365330">
    <property type="protein sequence ID" value="KCZ79192.1"/>
    <property type="molecule type" value="Genomic_DNA"/>
</dbReference>
<feature type="region of interest" description="Disordered" evidence="1">
    <location>
        <begin position="1"/>
        <end position="50"/>
    </location>
</feature>
<evidence type="ECO:0000313" key="3">
    <source>
        <dbReference type="Proteomes" id="UP000030655"/>
    </source>
</evidence>
<dbReference type="VEuPathDB" id="MicrosporidiaDB:H312_03424"/>
<dbReference type="HOGENOM" id="CLU_2263102_0_0_1"/>
<proteinExistence type="predicted"/>
<organism evidence="2 3">
    <name type="scientific">Anncaliia algerae PRA339</name>
    <dbReference type="NCBI Taxonomy" id="1288291"/>
    <lineage>
        <taxon>Eukaryota</taxon>
        <taxon>Fungi</taxon>
        <taxon>Fungi incertae sedis</taxon>
        <taxon>Microsporidia</taxon>
        <taxon>Tubulinosematoidea</taxon>
        <taxon>Tubulinosematidae</taxon>
        <taxon>Anncaliia</taxon>
    </lineage>
</organism>
<feature type="compositionally biased region" description="Basic and acidic residues" evidence="1">
    <location>
        <begin position="1"/>
        <end position="39"/>
    </location>
</feature>
<reference evidence="3" key="1">
    <citation type="submission" date="2013-02" db="EMBL/GenBank/DDBJ databases">
        <authorList>
            <consortium name="The Broad Institute Genome Sequencing Platform"/>
            <person name="Cuomo C."/>
            <person name="Becnel J."/>
            <person name="Sanscrainte N."/>
            <person name="Walker B."/>
            <person name="Young S.K."/>
            <person name="Zeng Q."/>
            <person name="Gargeya S."/>
            <person name="Fitzgerald M."/>
            <person name="Haas B."/>
            <person name="Abouelleil A."/>
            <person name="Alvarado L."/>
            <person name="Arachchi H.M."/>
            <person name="Berlin A.M."/>
            <person name="Chapman S.B."/>
            <person name="Dewar J."/>
            <person name="Goldberg J."/>
            <person name="Griggs A."/>
            <person name="Gujja S."/>
            <person name="Hansen M."/>
            <person name="Howarth C."/>
            <person name="Imamovic A."/>
            <person name="Larimer J."/>
            <person name="McCowan C."/>
            <person name="Murphy C."/>
            <person name="Neiman D."/>
            <person name="Pearson M."/>
            <person name="Priest M."/>
            <person name="Roberts A."/>
            <person name="Saif S."/>
            <person name="Shea T."/>
            <person name="Sisk P."/>
            <person name="Sykes S."/>
            <person name="Wortman J."/>
            <person name="Nusbaum C."/>
            <person name="Birren B."/>
        </authorList>
    </citation>
    <scope>NUCLEOTIDE SEQUENCE [LARGE SCALE GENOMIC DNA]</scope>
    <source>
        <strain evidence="3">PRA339</strain>
    </source>
</reference>
<keyword evidence="3" id="KW-1185">Reference proteome</keyword>
<gene>
    <name evidence="2" type="ORF">H312_03424</name>
</gene>
<evidence type="ECO:0000256" key="1">
    <source>
        <dbReference type="SAM" id="MobiDB-lite"/>
    </source>
</evidence>
<sequence length="103" mass="12024">MFFNFEKNKEKDKSLEVPGEEPTKTENTRKRLKRQRSDTISRASRKLSTYPASISSSRNMIGQFAENEEKIEENNDLITNNSDLNLNVNLIECKLLKKNMKKK</sequence>